<dbReference type="AlphaFoldDB" id="A0A8W8LUJ2"/>
<sequence length="313" mass="35887">MDRSILLIFSHVALVFGYERTYEFGKDCLLNTTDVDENDKIHVEYNGKTVDFGCHYFKFRRRKYGFLDEHSLCVTPLYFNDSGCAVDIDIKTSLSGIMQHKIACIANESVQYCGLKNKTLFIEFKKRYGKDTHKVRFKLKITAKKDYDYNETRTSHNAGYLGVILGIFITLVWIAICCYWMFRRKSSQKSVFNPTQLHVYLSTEIPYVIYSAQTQQSMMATPSNISSPGVYPMSSCAPPQSDSSPRTTDINVSDVPPSYEEYMASHFDGRNLESDFIAILEKAKHVFLTARNINVLIADCPTHCYSSCMERHI</sequence>
<feature type="transmembrane region" description="Helical" evidence="1">
    <location>
        <begin position="160"/>
        <end position="182"/>
    </location>
</feature>
<keyword evidence="1" id="KW-1133">Transmembrane helix</keyword>
<protein>
    <recommendedName>
        <fullName evidence="5">CUB domain-containing protein</fullName>
    </recommendedName>
</protein>
<dbReference type="Proteomes" id="UP000005408">
    <property type="component" value="Unassembled WGS sequence"/>
</dbReference>
<evidence type="ECO:0000313" key="4">
    <source>
        <dbReference type="Proteomes" id="UP000005408"/>
    </source>
</evidence>
<evidence type="ECO:0000256" key="2">
    <source>
        <dbReference type="SAM" id="SignalP"/>
    </source>
</evidence>
<evidence type="ECO:0008006" key="5">
    <source>
        <dbReference type="Google" id="ProtNLM"/>
    </source>
</evidence>
<feature type="signal peptide" evidence="2">
    <location>
        <begin position="1"/>
        <end position="17"/>
    </location>
</feature>
<evidence type="ECO:0000313" key="3">
    <source>
        <dbReference type="EnsemblMetazoa" id="G29802.1:cds"/>
    </source>
</evidence>
<accession>A0A8W8LUJ2</accession>
<feature type="chain" id="PRO_5036479301" description="CUB domain-containing protein" evidence="2">
    <location>
        <begin position="18"/>
        <end position="313"/>
    </location>
</feature>
<keyword evidence="1" id="KW-0812">Transmembrane</keyword>
<evidence type="ECO:0000256" key="1">
    <source>
        <dbReference type="SAM" id="Phobius"/>
    </source>
</evidence>
<name>A0A8W8LUJ2_MAGGI</name>
<organism evidence="3 4">
    <name type="scientific">Magallana gigas</name>
    <name type="common">Pacific oyster</name>
    <name type="synonym">Crassostrea gigas</name>
    <dbReference type="NCBI Taxonomy" id="29159"/>
    <lineage>
        <taxon>Eukaryota</taxon>
        <taxon>Metazoa</taxon>
        <taxon>Spiralia</taxon>
        <taxon>Lophotrochozoa</taxon>
        <taxon>Mollusca</taxon>
        <taxon>Bivalvia</taxon>
        <taxon>Autobranchia</taxon>
        <taxon>Pteriomorphia</taxon>
        <taxon>Ostreida</taxon>
        <taxon>Ostreoidea</taxon>
        <taxon>Ostreidae</taxon>
        <taxon>Magallana</taxon>
    </lineage>
</organism>
<proteinExistence type="predicted"/>
<keyword evidence="1" id="KW-0472">Membrane</keyword>
<reference evidence="3" key="1">
    <citation type="submission" date="2022-08" db="UniProtKB">
        <authorList>
            <consortium name="EnsemblMetazoa"/>
        </authorList>
    </citation>
    <scope>IDENTIFICATION</scope>
    <source>
        <strain evidence="3">05x7-T-G4-1.051#20</strain>
    </source>
</reference>
<keyword evidence="4" id="KW-1185">Reference proteome</keyword>
<dbReference type="EnsemblMetazoa" id="G29802.1">
    <property type="protein sequence ID" value="G29802.1:cds"/>
    <property type="gene ID" value="G29802"/>
</dbReference>
<keyword evidence="2" id="KW-0732">Signal</keyword>